<dbReference type="Pfam" id="PF08016">
    <property type="entry name" value="PKD_channel"/>
    <property type="match status" value="1"/>
</dbReference>
<dbReference type="GeneID" id="20230573"/>
<comment type="similarity">
    <text evidence="2">Belongs to the polycystin family.</text>
</comment>
<organism evidence="11 12">
    <name type="scientific">Lottia gigantea</name>
    <name type="common">Giant owl limpet</name>
    <dbReference type="NCBI Taxonomy" id="225164"/>
    <lineage>
        <taxon>Eukaryota</taxon>
        <taxon>Metazoa</taxon>
        <taxon>Spiralia</taxon>
        <taxon>Lophotrochozoa</taxon>
        <taxon>Mollusca</taxon>
        <taxon>Gastropoda</taxon>
        <taxon>Patellogastropoda</taxon>
        <taxon>Lottioidea</taxon>
        <taxon>Lottiidae</taxon>
        <taxon>Lottia</taxon>
    </lineage>
</organism>
<evidence type="ECO:0000256" key="2">
    <source>
        <dbReference type="ARBA" id="ARBA00007200"/>
    </source>
</evidence>
<dbReference type="GO" id="GO:0016020">
    <property type="term" value="C:membrane"/>
    <property type="evidence" value="ECO:0007669"/>
    <property type="project" value="UniProtKB-SubCell"/>
</dbReference>
<dbReference type="STRING" id="225164.V4AIV7"/>
<evidence type="ECO:0000259" key="10">
    <source>
        <dbReference type="Pfam" id="PF20519"/>
    </source>
</evidence>
<gene>
    <name evidence="11" type="ORF">LOTGIDRAFT_110316</name>
</gene>
<feature type="domain" description="Polycystin cation channel PKD1/PKD2" evidence="9">
    <location>
        <begin position="218"/>
        <end position="438"/>
    </location>
</feature>
<evidence type="ECO:0000256" key="3">
    <source>
        <dbReference type="ARBA" id="ARBA00022692"/>
    </source>
</evidence>
<evidence type="ECO:0000259" key="9">
    <source>
        <dbReference type="Pfam" id="PF08016"/>
    </source>
</evidence>
<feature type="transmembrane region" description="Helical" evidence="8">
    <location>
        <begin position="259"/>
        <end position="277"/>
    </location>
</feature>
<dbReference type="InterPro" id="IPR013122">
    <property type="entry name" value="PKD1_2_channel"/>
</dbReference>
<feature type="domain" description="Polycystin" evidence="10">
    <location>
        <begin position="4"/>
        <end position="212"/>
    </location>
</feature>
<keyword evidence="5 8" id="KW-0472">Membrane</keyword>
<dbReference type="GO" id="GO:0005262">
    <property type="term" value="F:calcium channel activity"/>
    <property type="evidence" value="ECO:0007669"/>
    <property type="project" value="TreeGrafter"/>
</dbReference>
<evidence type="ECO:0000256" key="4">
    <source>
        <dbReference type="ARBA" id="ARBA00022989"/>
    </source>
</evidence>
<dbReference type="CTD" id="20230573"/>
<evidence type="ECO:0000256" key="8">
    <source>
        <dbReference type="SAM" id="Phobius"/>
    </source>
</evidence>
<evidence type="ECO:0000256" key="6">
    <source>
        <dbReference type="ARBA" id="ARBA00023180"/>
    </source>
</evidence>
<dbReference type="Pfam" id="PF20519">
    <property type="entry name" value="Polycystin_dom"/>
    <property type="match status" value="1"/>
</dbReference>
<dbReference type="KEGG" id="lgi:LOTGIDRAFT_110316"/>
<keyword evidence="3 8" id="KW-0812">Transmembrane</keyword>
<feature type="non-terminal residue" evidence="11">
    <location>
        <position position="1"/>
    </location>
</feature>
<dbReference type="RefSeq" id="XP_009045541.1">
    <property type="nucleotide sequence ID" value="XM_009047293.1"/>
</dbReference>
<dbReference type="OMA" id="HQDIYTW"/>
<keyword evidence="4 8" id="KW-1133">Transmembrane helix</keyword>
<dbReference type="InterPro" id="IPR051223">
    <property type="entry name" value="Polycystin"/>
</dbReference>
<name>V4AIV7_LOTGI</name>
<dbReference type="GO" id="GO:0005509">
    <property type="term" value="F:calcium ion binding"/>
    <property type="evidence" value="ECO:0007669"/>
    <property type="project" value="InterPro"/>
</dbReference>
<dbReference type="Proteomes" id="UP000030746">
    <property type="component" value="Unassembled WGS sequence"/>
</dbReference>
<dbReference type="PANTHER" id="PTHR10877">
    <property type="entry name" value="POLYCYSTIN FAMILY MEMBER"/>
    <property type="match status" value="1"/>
</dbReference>
<dbReference type="EMBL" id="KB199905">
    <property type="protein sequence ID" value="ESP04059.1"/>
    <property type="molecule type" value="Genomic_DNA"/>
</dbReference>
<proteinExistence type="inferred from homology"/>
<dbReference type="InterPro" id="IPR046791">
    <property type="entry name" value="Polycystin_dom"/>
</dbReference>
<feature type="transmembrane region" description="Helical" evidence="8">
    <location>
        <begin position="408"/>
        <end position="432"/>
    </location>
</feature>
<feature type="transmembrane region" description="Helical" evidence="8">
    <location>
        <begin position="310"/>
        <end position="329"/>
    </location>
</feature>
<dbReference type="PANTHER" id="PTHR10877:SF194">
    <property type="entry name" value="LOCATION OF VULVA DEFECTIVE 1"/>
    <property type="match status" value="1"/>
</dbReference>
<dbReference type="GO" id="GO:0050982">
    <property type="term" value="P:detection of mechanical stimulus"/>
    <property type="evidence" value="ECO:0007669"/>
    <property type="project" value="TreeGrafter"/>
</dbReference>
<dbReference type="AlphaFoldDB" id="V4AIV7"/>
<sequence length="467" mass="54223">ISIHQVQTIPDYWKWLERQFLPNFYASQYFNSTTIVNWHDRNCISDLDTRRVGVARIRQMRIKEDSCELRGVMKNFINHCRSDYGWISDDTSDYFTRWVTPVGINTSLLEDATTPWVYQNSVQLKNAPYVANIATYKGGGYVALTKRQLCRTRKVVETLKKQDWLDLRTRAVFLEFTVYNPNSNLFGSAVLVAEFTALGRAFTRTEFKVFRLLSYIGAWGVVVVLFEVVYACFTLFFFIQCIKKVKKNKMKYFKDFWSLLEFVLLTFAVTVIAMYAFKHILTNLAFDALFDRESDGFVNFQSVALYDETYGYMMSFVVFLATIQFLKLLQFNQKMNMLGDTIRVATKDLKVFSISFLLYFFTFTATAYLLFGPAMATYNSLIGAAESMFAFALGSFDFESMADTQRILGPIFFFLFIGVVYIGLMSIFLTIIGEAFTRVKEDVTLRTNEYEIVDFMWKRFKALLGLN</sequence>
<dbReference type="FunFam" id="1.10.287.70:FF:000086">
    <property type="entry name" value="Polycystic kidney disease 2"/>
    <property type="match status" value="1"/>
</dbReference>
<dbReference type="OrthoDB" id="444119at2759"/>
<protein>
    <submittedName>
        <fullName evidence="11">Uncharacterized protein</fullName>
    </submittedName>
</protein>
<feature type="disulfide bond" evidence="7">
    <location>
        <begin position="67"/>
        <end position="80"/>
    </location>
</feature>
<evidence type="ECO:0000256" key="1">
    <source>
        <dbReference type="ARBA" id="ARBA00004141"/>
    </source>
</evidence>
<reference evidence="11 12" key="1">
    <citation type="journal article" date="2013" name="Nature">
        <title>Insights into bilaterian evolution from three spiralian genomes.</title>
        <authorList>
            <person name="Simakov O."/>
            <person name="Marletaz F."/>
            <person name="Cho S.J."/>
            <person name="Edsinger-Gonzales E."/>
            <person name="Havlak P."/>
            <person name="Hellsten U."/>
            <person name="Kuo D.H."/>
            <person name="Larsson T."/>
            <person name="Lv J."/>
            <person name="Arendt D."/>
            <person name="Savage R."/>
            <person name="Osoegawa K."/>
            <person name="de Jong P."/>
            <person name="Grimwood J."/>
            <person name="Chapman J.A."/>
            <person name="Shapiro H."/>
            <person name="Aerts A."/>
            <person name="Otillar R.P."/>
            <person name="Terry A.Y."/>
            <person name="Boore J.L."/>
            <person name="Grigoriev I.V."/>
            <person name="Lindberg D.R."/>
            <person name="Seaver E.C."/>
            <person name="Weisblat D.A."/>
            <person name="Putnam N.H."/>
            <person name="Rokhsar D.S."/>
        </authorList>
    </citation>
    <scope>NUCLEOTIDE SEQUENCE [LARGE SCALE GENOMIC DNA]</scope>
</reference>
<evidence type="ECO:0000313" key="12">
    <source>
        <dbReference type="Proteomes" id="UP000030746"/>
    </source>
</evidence>
<dbReference type="HOGENOM" id="CLU_012097_2_0_1"/>
<dbReference type="PRINTS" id="PR01433">
    <property type="entry name" value="POLYCYSTIN2"/>
</dbReference>
<keyword evidence="6" id="KW-0325">Glycoprotein</keyword>
<keyword evidence="12" id="KW-1185">Reference proteome</keyword>
<evidence type="ECO:0000313" key="11">
    <source>
        <dbReference type="EMBL" id="ESP04059.1"/>
    </source>
</evidence>
<evidence type="ECO:0000256" key="5">
    <source>
        <dbReference type="ARBA" id="ARBA00023136"/>
    </source>
</evidence>
<feature type="transmembrane region" description="Helical" evidence="8">
    <location>
        <begin position="349"/>
        <end position="371"/>
    </location>
</feature>
<comment type="subcellular location">
    <subcellularLocation>
        <location evidence="1">Membrane</location>
        <topology evidence="1">Multi-pass membrane protein</topology>
    </subcellularLocation>
</comment>
<feature type="transmembrane region" description="Helical" evidence="8">
    <location>
        <begin position="212"/>
        <end position="238"/>
    </location>
</feature>
<accession>V4AIV7</accession>
<dbReference type="InterPro" id="IPR003915">
    <property type="entry name" value="PKD_2"/>
</dbReference>
<evidence type="ECO:0000256" key="7">
    <source>
        <dbReference type="PIRSR" id="PIRSR603915-2"/>
    </source>
</evidence>